<evidence type="ECO:0008006" key="3">
    <source>
        <dbReference type="Google" id="ProtNLM"/>
    </source>
</evidence>
<proteinExistence type="predicted"/>
<name>A0ABT9LW93_9BACL</name>
<dbReference type="InterPro" id="IPR003772">
    <property type="entry name" value="YceD"/>
</dbReference>
<evidence type="ECO:0000313" key="2">
    <source>
        <dbReference type="Proteomes" id="UP001229209"/>
    </source>
</evidence>
<dbReference type="PANTHER" id="PTHR34374">
    <property type="entry name" value="LARGE RIBOSOMAL RNA SUBUNIT ACCUMULATION PROTEIN YCED HOMOLOG 1, CHLOROPLASTIC"/>
    <property type="match status" value="1"/>
</dbReference>
<evidence type="ECO:0000313" key="1">
    <source>
        <dbReference type="EMBL" id="MDP9728451.1"/>
    </source>
</evidence>
<comment type="caution">
    <text evidence="1">The sequence shown here is derived from an EMBL/GenBank/DDBJ whole genome shotgun (WGS) entry which is preliminary data.</text>
</comment>
<organism evidence="1 2">
    <name type="scientific">Alicyclobacillus tolerans</name>
    <dbReference type="NCBI Taxonomy" id="90970"/>
    <lineage>
        <taxon>Bacteria</taxon>
        <taxon>Bacillati</taxon>
        <taxon>Bacillota</taxon>
        <taxon>Bacilli</taxon>
        <taxon>Bacillales</taxon>
        <taxon>Alicyclobacillaceae</taxon>
        <taxon>Alicyclobacillus</taxon>
    </lineage>
</organism>
<dbReference type="RefSeq" id="WP_203114353.1">
    <property type="nucleotide sequence ID" value="NZ_JAURUO010000006.1"/>
</dbReference>
<dbReference type="EMBL" id="JAURUO010000006">
    <property type="protein sequence ID" value="MDP9728451.1"/>
    <property type="molecule type" value="Genomic_DNA"/>
</dbReference>
<gene>
    <name evidence="1" type="ORF">J2S04_001388</name>
</gene>
<keyword evidence="2" id="KW-1185">Reference proteome</keyword>
<accession>A0ABT9LW93</accession>
<sequence>MTLEFSRKTLIDQKSLLMDESFSTNQMVAASEDVLEAKVADVHLSVSMVDNFANVAGAADTEVEYRCARCLEPFTASLHAPVEERYSWNEQEAKRIDAVYAPDDKVILDDLVEESLLLALPSVPLCRADCRGLCQECGQNLNMADCSCEKRKVDPRLEILKDLLSSPESE</sequence>
<dbReference type="Proteomes" id="UP001229209">
    <property type="component" value="Unassembled WGS sequence"/>
</dbReference>
<dbReference type="PANTHER" id="PTHR34374:SF1">
    <property type="entry name" value="LARGE RIBOSOMAL RNA SUBUNIT ACCUMULATION PROTEIN YCED HOMOLOG 1, CHLOROPLASTIC"/>
    <property type="match status" value="1"/>
</dbReference>
<dbReference type="Pfam" id="PF02620">
    <property type="entry name" value="YceD"/>
    <property type="match status" value="1"/>
</dbReference>
<protein>
    <recommendedName>
        <fullName evidence="3">Metal-binding protein</fullName>
    </recommendedName>
</protein>
<reference evidence="1 2" key="1">
    <citation type="submission" date="2023-07" db="EMBL/GenBank/DDBJ databases">
        <title>Genomic Encyclopedia of Type Strains, Phase IV (KMG-IV): sequencing the most valuable type-strain genomes for metagenomic binning, comparative biology and taxonomic classification.</title>
        <authorList>
            <person name="Goeker M."/>
        </authorList>
    </citation>
    <scope>NUCLEOTIDE SEQUENCE [LARGE SCALE GENOMIC DNA]</scope>
    <source>
        <strain evidence="1 2">DSM 25924</strain>
    </source>
</reference>